<protein>
    <submittedName>
        <fullName evidence="2">Uncharacterized protein</fullName>
    </submittedName>
</protein>
<feature type="compositionally biased region" description="Basic and acidic residues" evidence="1">
    <location>
        <begin position="9"/>
        <end position="26"/>
    </location>
</feature>
<evidence type="ECO:0000256" key="1">
    <source>
        <dbReference type="SAM" id="MobiDB-lite"/>
    </source>
</evidence>
<gene>
    <name evidence="2" type="ORF">PSALAMII_LOCUS1049</name>
</gene>
<organism evidence="2 3">
    <name type="scientific">Penicillium salamii</name>
    <dbReference type="NCBI Taxonomy" id="1612424"/>
    <lineage>
        <taxon>Eukaryota</taxon>
        <taxon>Fungi</taxon>
        <taxon>Dikarya</taxon>
        <taxon>Ascomycota</taxon>
        <taxon>Pezizomycotina</taxon>
        <taxon>Eurotiomycetes</taxon>
        <taxon>Eurotiomycetidae</taxon>
        <taxon>Eurotiales</taxon>
        <taxon>Aspergillaceae</taxon>
        <taxon>Penicillium</taxon>
    </lineage>
</organism>
<dbReference type="AlphaFoldDB" id="A0A9W4IET7"/>
<reference evidence="2" key="1">
    <citation type="submission" date="2021-07" db="EMBL/GenBank/DDBJ databases">
        <authorList>
            <person name="Branca A.L. A."/>
        </authorList>
    </citation>
    <scope>NUCLEOTIDE SEQUENCE</scope>
</reference>
<accession>A0A9W4IET7</accession>
<sequence length="100" mass="11677">MNINSFQPTRDESGFEPPTAKREASNNHEPPAFLPNRPSYIRSLPYLEYRARPRREIGEDGEIVWSDEIEDAFQLGQFSLSRICWSFPLTFWVLCKNSPQ</sequence>
<name>A0A9W4IET7_9EURO</name>
<proteinExistence type="predicted"/>
<comment type="caution">
    <text evidence="2">The sequence shown here is derived from an EMBL/GenBank/DDBJ whole genome shotgun (WGS) entry which is preliminary data.</text>
</comment>
<evidence type="ECO:0000313" key="3">
    <source>
        <dbReference type="Proteomes" id="UP001152592"/>
    </source>
</evidence>
<feature type="region of interest" description="Disordered" evidence="1">
    <location>
        <begin position="1"/>
        <end position="38"/>
    </location>
</feature>
<dbReference type="OrthoDB" id="3238794at2759"/>
<dbReference type="EMBL" id="CAJVPD010000044">
    <property type="protein sequence ID" value="CAG8265889.1"/>
    <property type="molecule type" value="Genomic_DNA"/>
</dbReference>
<dbReference type="Proteomes" id="UP001152592">
    <property type="component" value="Unassembled WGS sequence"/>
</dbReference>
<evidence type="ECO:0000313" key="2">
    <source>
        <dbReference type="EMBL" id="CAG8265889.1"/>
    </source>
</evidence>